<dbReference type="Pfam" id="PF02181">
    <property type="entry name" value="FH2"/>
    <property type="match status" value="1"/>
</dbReference>
<dbReference type="InterPro" id="IPR015425">
    <property type="entry name" value="FH2_Formin"/>
</dbReference>
<dbReference type="Proteomes" id="UP000886611">
    <property type="component" value="Unassembled WGS sequence"/>
</dbReference>
<feature type="region of interest" description="Disordered" evidence="1">
    <location>
        <begin position="257"/>
        <end position="323"/>
    </location>
</feature>
<feature type="compositionally biased region" description="Basic residues" evidence="1">
    <location>
        <begin position="258"/>
        <end position="268"/>
    </location>
</feature>
<feature type="region of interest" description="Disordered" evidence="1">
    <location>
        <begin position="213"/>
        <end position="240"/>
    </location>
</feature>
<evidence type="ECO:0000259" key="2">
    <source>
        <dbReference type="PROSITE" id="PS51231"/>
    </source>
</evidence>
<dbReference type="PANTHER" id="PTHR45691:SF4">
    <property type="entry name" value="PROTEIN DIAPHANOUS HOMOLOG 1"/>
    <property type="match status" value="1"/>
</dbReference>
<feature type="compositionally biased region" description="Basic and acidic residues" evidence="1">
    <location>
        <begin position="213"/>
        <end position="228"/>
    </location>
</feature>
<feature type="non-terminal residue" evidence="3">
    <location>
        <position position="323"/>
    </location>
</feature>
<comment type="caution">
    <text evidence="3">The sequence shown here is derived from an EMBL/GenBank/DDBJ whole genome shotgun (WGS) entry which is preliminary data.</text>
</comment>
<organism evidence="3 4">
    <name type="scientific">Polypterus senegalus</name>
    <name type="common">Senegal bichir</name>
    <dbReference type="NCBI Taxonomy" id="55291"/>
    <lineage>
        <taxon>Eukaryota</taxon>
        <taxon>Metazoa</taxon>
        <taxon>Chordata</taxon>
        <taxon>Craniata</taxon>
        <taxon>Vertebrata</taxon>
        <taxon>Euteleostomi</taxon>
        <taxon>Actinopterygii</taxon>
        <taxon>Polypteriformes</taxon>
        <taxon>Polypteridae</taxon>
        <taxon>Polypterus</taxon>
    </lineage>
</organism>
<dbReference type="EMBL" id="JAATIS010009265">
    <property type="protein sequence ID" value="KAG2455362.1"/>
    <property type="molecule type" value="Genomic_DNA"/>
</dbReference>
<feature type="non-terminal residue" evidence="3">
    <location>
        <position position="1"/>
    </location>
</feature>
<name>A0A8X7WR52_POLSE</name>
<dbReference type="InterPro" id="IPR042201">
    <property type="entry name" value="FH2_Formin_sf"/>
</dbReference>
<evidence type="ECO:0000256" key="1">
    <source>
        <dbReference type="SAM" id="MobiDB-lite"/>
    </source>
</evidence>
<dbReference type="PANTHER" id="PTHR45691">
    <property type="entry name" value="PROTEIN DIAPHANOUS"/>
    <property type="match status" value="1"/>
</dbReference>
<evidence type="ECO:0000313" key="4">
    <source>
        <dbReference type="Proteomes" id="UP000886611"/>
    </source>
</evidence>
<dbReference type="GO" id="GO:0005884">
    <property type="term" value="C:actin filament"/>
    <property type="evidence" value="ECO:0007669"/>
    <property type="project" value="TreeGrafter"/>
</dbReference>
<protein>
    <submittedName>
        <fullName evidence="3">DIAP1 protein</fullName>
    </submittedName>
</protein>
<dbReference type="InterPro" id="IPR051412">
    <property type="entry name" value="Formin_Homology_Diaphanous_sf"/>
</dbReference>
<gene>
    <name evidence="3" type="primary">Diaph1_0</name>
    <name evidence="3" type="ORF">GTO96_0006989</name>
</gene>
<dbReference type="GO" id="GO:0030041">
    <property type="term" value="P:actin filament polymerization"/>
    <property type="evidence" value="ECO:0007669"/>
    <property type="project" value="TreeGrafter"/>
</dbReference>
<dbReference type="AlphaFoldDB" id="A0A8X7WR52"/>
<feature type="domain" description="DAD" evidence="2">
    <location>
        <begin position="240"/>
        <end position="272"/>
    </location>
</feature>
<reference evidence="3 4" key="1">
    <citation type="journal article" date="2021" name="Cell">
        <title>Tracing the genetic footprints of vertebrate landing in non-teleost ray-finned fishes.</title>
        <authorList>
            <person name="Bi X."/>
            <person name="Wang K."/>
            <person name="Yang L."/>
            <person name="Pan H."/>
            <person name="Jiang H."/>
            <person name="Wei Q."/>
            <person name="Fang M."/>
            <person name="Yu H."/>
            <person name="Zhu C."/>
            <person name="Cai Y."/>
            <person name="He Y."/>
            <person name="Gan X."/>
            <person name="Zeng H."/>
            <person name="Yu D."/>
            <person name="Zhu Y."/>
            <person name="Jiang H."/>
            <person name="Qiu Q."/>
            <person name="Yang H."/>
            <person name="Zhang Y.E."/>
            <person name="Wang W."/>
            <person name="Zhu M."/>
            <person name="He S."/>
            <person name="Zhang G."/>
        </authorList>
    </citation>
    <scope>NUCLEOTIDE SEQUENCE [LARGE SCALE GENOMIC DNA]</scope>
    <source>
        <strain evidence="3">Bchr_013</strain>
    </source>
</reference>
<accession>A0A8X7WR52</accession>
<dbReference type="InterPro" id="IPR014767">
    <property type="entry name" value="DAD_dom"/>
</dbReference>
<feature type="compositionally biased region" description="Basic and acidic residues" evidence="1">
    <location>
        <begin position="293"/>
        <end position="306"/>
    </location>
</feature>
<sequence length="323" mass="36619">MNGGNDGRFITSPPQSHLYYSKLPAASATPPPPFNTQPSEAHYNATPLRPVHPQWPPFSHNRVTACSITSRLPRMIGAAVCGGLAVKLLAARSRPRDTTLRKQRNHPPPATVCSVPRPKMTERHLLRRMRRSCGPIRMFFAKIAREQYDKLALMHTNMEKQYEDLGTYFVFDPKKISIEEFFGDLNNFRSMFQQAVKENQKRKEAEEKLRRAKLAKEKAEKEKEEKKKNSQMIGIGAEGDETGIMDGLMEALQSGAAFRRKRPPRQMARRAGNSVTSVLAKELLQDDEPSLPAKKEKKEEKKRVEVAQESLDDLLEDIPARSS</sequence>
<dbReference type="SUPFAM" id="SSF101447">
    <property type="entry name" value="Formin homology 2 domain (FH2 domain)"/>
    <property type="match status" value="1"/>
</dbReference>
<dbReference type="PROSITE" id="PS51231">
    <property type="entry name" value="DAD"/>
    <property type="match status" value="1"/>
</dbReference>
<proteinExistence type="predicted"/>
<evidence type="ECO:0000313" key="3">
    <source>
        <dbReference type="EMBL" id="KAG2455362.1"/>
    </source>
</evidence>
<feature type="region of interest" description="Disordered" evidence="1">
    <location>
        <begin position="23"/>
        <end position="48"/>
    </location>
</feature>
<dbReference type="Gene3D" id="1.20.58.2220">
    <property type="entry name" value="Formin, FH2 domain"/>
    <property type="match status" value="1"/>
</dbReference>
<keyword evidence="4" id="KW-1185">Reference proteome</keyword>